<feature type="region of interest" description="Disordered" evidence="1">
    <location>
        <begin position="241"/>
        <end position="297"/>
    </location>
</feature>
<feature type="compositionally biased region" description="Basic and acidic residues" evidence="1">
    <location>
        <begin position="288"/>
        <end position="297"/>
    </location>
</feature>
<organism evidence="2 3">
    <name type="scientific">Loxostege sticticalis</name>
    <name type="common">Beet webworm moth</name>
    <dbReference type="NCBI Taxonomy" id="481309"/>
    <lineage>
        <taxon>Eukaryota</taxon>
        <taxon>Metazoa</taxon>
        <taxon>Ecdysozoa</taxon>
        <taxon>Arthropoda</taxon>
        <taxon>Hexapoda</taxon>
        <taxon>Insecta</taxon>
        <taxon>Pterygota</taxon>
        <taxon>Neoptera</taxon>
        <taxon>Endopterygota</taxon>
        <taxon>Lepidoptera</taxon>
        <taxon>Glossata</taxon>
        <taxon>Ditrysia</taxon>
        <taxon>Pyraloidea</taxon>
        <taxon>Crambidae</taxon>
        <taxon>Pyraustinae</taxon>
        <taxon>Loxostege</taxon>
    </lineage>
</organism>
<feature type="region of interest" description="Disordered" evidence="1">
    <location>
        <begin position="145"/>
        <end position="205"/>
    </location>
</feature>
<evidence type="ECO:0008006" key="4">
    <source>
        <dbReference type="Google" id="ProtNLM"/>
    </source>
</evidence>
<sequence>MATTPTSTMGEYAEIIPEEEEEKESFLAIIRSIRNNYPKNWELWKVVDFTYQNLFGDEISPIVESKLRIGLPTTDIVRAFFPDATGLSERCYRHIRKIMLSWPLGRALIYAPHNIVEKIHAPSYKDFMNVVRELKMEGKLTNRERTSRLLGSVVDGPQQSDNDTPHSNCSEGRGTTSTPPTTYSAKRRNPEPAEPAPPKRAKHSDNDENLMATVLHQQMALFNKLLEVQAEQGKKLEDLQRSTHHKDLNSSFESAPDSTQEGDEEEPSPTIEDRDWREPQSPQTSYDFKPHTTETESRFAKADPILAQQGEQCQRLGCEAWKNIRYAEVQKQFQATPVFAPLKVNNQLAGVTPNWTSVGILEKDDLTLGAVSHGLLQLRQIFEKHLERLPQEVKGIVANEFLNVNAEFKKKSDDLLQYVCGRRAEVIKQRRDTYKVKNKTLQEILHNIPPSETHLFREPELSETIKDLGGINKFFFPFKKTFPRSSRPTQRGDNYRKGNPKKGPTYQATRPHTASYAGGNKKGPSSGEKIDRNRQNKWKGGGGQKRQQ</sequence>
<proteinExistence type="predicted"/>
<gene>
    <name evidence="2" type="ORF">ABMA28_010602</name>
</gene>
<comment type="caution">
    <text evidence="2">The sequence shown here is derived from an EMBL/GenBank/DDBJ whole genome shotgun (WGS) entry which is preliminary data.</text>
</comment>
<dbReference type="AlphaFoldDB" id="A0ABD0S9C2"/>
<evidence type="ECO:0000313" key="3">
    <source>
        <dbReference type="Proteomes" id="UP001549921"/>
    </source>
</evidence>
<name>A0ABD0S9C2_LOXSC</name>
<accession>A0ABD0S9C2</accession>
<feature type="compositionally biased region" description="Polar residues" evidence="1">
    <location>
        <begin position="249"/>
        <end position="259"/>
    </location>
</feature>
<protein>
    <recommendedName>
        <fullName evidence="4">CID domain-containing protein</fullName>
    </recommendedName>
</protein>
<dbReference type="Proteomes" id="UP001549921">
    <property type="component" value="Unassembled WGS sequence"/>
</dbReference>
<dbReference type="EMBL" id="JBEDNZ010000026">
    <property type="protein sequence ID" value="KAL0810467.1"/>
    <property type="molecule type" value="Genomic_DNA"/>
</dbReference>
<evidence type="ECO:0000256" key="1">
    <source>
        <dbReference type="SAM" id="MobiDB-lite"/>
    </source>
</evidence>
<evidence type="ECO:0000313" key="2">
    <source>
        <dbReference type="EMBL" id="KAL0810467.1"/>
    </source>
</evidence>
<reference evidence="2 3" key="1">
    <citation type="submission" date="2024-06" db="EMBL/GenBank/DDBJ databases">
        <title>A chromosome-level genome assembly of beet webworm, Loxostege sticticalis.</title>
        <authorList>
            <person name="Zhang Y."/>
        </authorList>
    </citation>
    <scope>NUCLEOTIDE SEQUENCE [LARGE SCALE GENOMIC DNA]</scope>
    <source>
        <strain evidence="2">AQ028</strain>
        <tissue evidence="2">Male pupae</tissue>
    </source>
</reference>
<feature type="region of interest" description="Disordered" evidence="1">
    <location>
        <begin position="482"/>
        <end position="548"/>
    </location>
</feature>
<feature type="compositionally biased region" description="Polar residues" evidence="1">
    <location>
        <begin position="157"/>
        <end position="184"/>
    </location>
</feature>
<feature type="compositionally biased region" description="Gly residues" evidence="1">
    <location>
        <begin position="539"/>
        <end position="548"/>
    </location>
</feature>